<gene>
    <name evidence="1" type="ORF">DH2020_021898</name>
</gene>
<sequence length="428" mass="47894">MGEGSVLELGTELVGPQVCFGAGDLRGVHVLHNDALVITANMANFEVARAMVDTRSSINILFYDAYLKMDLEMDLKPVETALFGFGGGMVEPVGKVMLPISLGTYPLQKTRMVTFLVVDSYSAYNAIIGRPALNSFQAIVSTYHMKLKFVVGDKEGEVLGDVQAARKCYVEAVKKEEQKKSKRKMVELERETKPERVPDLLSVRPEEELMSVELVPRDAGKVTRVGTQLSSELTSEIICFLRKNTDVFAWTARDLQGVDPDQVTHHLNVDKEKRSVKEKRPLGAVKDKILEQIPREENIKADHLAKIASSASSCNTRKITVISESSSSIEVEVWEIEERDDWRYGIYQYLSKSHLPEDKWKASRIRARATRFCIIGDLLYKRAFAGPMLRCLSEEEGSYVLREIHEGACGAHGGSRSLAKRVSRAGYF</sequence>
<proteinExistence type="predicted"/>
<evidence type="ECO:0000313" key="1">
    <source>
        <dbReference type="EMBL" id="KAK6145078.1"/>
    </source>
</evidence>
<organism evidence="1 2">
    <name type="scientific">Rehmannia glutinosa</name>
    <name type="common">Chinese foxglove</name>
    <dbReference type="NCBI Taxonomy" id="99300"/>
    <lineage>
        <taxon>Eukaryota</taxon>
        <taxon>Viridiplantae</taxon>
        <taxon>Streptophyta</taxon>
        <taxon>Embryophyta</taxon>
        <taxon>Tracheophyta</taxon>
        <taxon>Spermatophyta</taxon>
        <taxon>Magnoliopsida</taxon>
        <taxon>eudicotyledons</taxon>
        <taxon>Gunneridae</taxon>
        <taxon>Pentapetalae</taxon>
        <taxon>asterids</taxon>
        <taxon>lamiids</taxon>
        <taxon>Lamiales</taxon>
        <taxon>Orobanchaceae</taxon>
        <taxon>Rehmannieae</taxon>
        <taxon>Rehmannia</taxon>
    </lineage>
</organism>
<dbReference type="PANTHER" id="PTHR33240:SF15">
    <property type="entry name" value="GAG-PRO-LIKE PROTEIN"/>
    <property type="match status" value="1"/>
</dbReference>
<dbReference type="InterPro" id="IPR021109">
    <property type="entry name" value="Peptidase_aspartic_dom_sf"/>
</dbReference>
<dbReference type="Proteomes" id="UP001318860">
    <property type="component" value="Unassembled WGS sequence"/>
</dbReference>
<dbReference type="PANTHER" id="PTHR33240">
    <property type="entry name" value="OS08G0508500 PROTEIN"/>
    <property type="match status" value="1"/>
</dbReference>
<comment type="caution">
    <text evidence="1">The sequence shown here is derived from an EMBL/GenBank/DDBJ whole genome shotgun (WGS) entry which is preliminary data.</text>
</comment>
<dbReference type="Gene3D" id="2.40.70.10">
    <property type="entry name" value="Acid Proteases"/>
    <property type="match status" value="1"/>
</dbReference>
<accession>A0ABR0WC71</accession>
<name>A0ABR0WC71_REHGL</name>
<dbReference type="CDD" id="cd00303">
    <property type="entry name" value="retropepsin_like"/>
    <property type="match status" value="1"/>
</dbReference>
<reference evidence="1 2" key="1">
    <citation type="journal article" date="2021" name="Comput. Struct. Biotechnol. J.">
        <title>De novo genome assembly of the potent medicinal plant Rehmannia glutinosa using nanopore technology.</title>
        <authorList>
            <person name="Ma L."/>
            <person name="Dong C."/>
            <person name="Song C."/>
            <person name="Wang X."/>
            <person name="Zheng X."/>
            <person name="Niu Y."/>
            <person name="Chen S."/>
            <person name="Feng W."/>
        </authorList>
    </citation>
    <scope>NUCLEOTIDE SEQUENCE [LARGE SCALE GENOMIC DNA]</scope>
    <source>
        <strain evidence="1">DH-2019</strain>
    </source>
</reference>
<protein>
    <submittedName>
        <fullName evidence="1">Uncharacterized protein</fullName>
    </submittedName>
</protein>
<dbReference type="EMBL" id="JABTTQ020000012">
    <property type="protein sequence ID" value="KAK6145078.1"/>
    <property type="molecule type" value="Genomic_DNA"/>
</dbReference>
<evidence type="ECO:0000313" key="2">
    <source>
        <dbReference type="Proteomes" id="UP001318860"/>
    </source>
</evidence>
<keyword evidence="2" id="KW-1185">Reference proteome</keyword>